<feature type="transmembrane region" description="Helical" evidence="1">
    <location>
        <begin position="341"/>
        <end position="363"/>
    </location>
</feature>
<organism evidence="2 3">
    <name type="scientific">Peteryoungia desertarenae</name>
    <dbReference type="NCBI Taxonomy" id="1813451"/>
    <lineage>
        <taxon>Bacteria</taxon>
        <taxon>Pseudomonadati</taxon>
        <taxon>Pseudomonadota</taxon>
        <taxon>Alphaproteobacteria</taxon>
        <taxon>Hyphomicrobiales</taxon>
        <taxon>Rhizobiaceae</taxon>
        <taxon>Peteryoungia</taxon>
    </lineage>
</organism>
<dbReference type="Proteomes" id="UP000308530">
    <property type="component" value="Chromosome"/>
</dbReference>
<keyword evidence="2" id="KW-0808">Transferase</keyword>
<gene>
    <name evidence="2" type="ORF">FE840_000825</name>
</gene>
<feature type="transmembrane region" description="Helical" evidence="1">
    <location>
        <begin position="278"/>
        <end position="299"/>
    </location>
</feature>
<dbReference type="RefSeq" id="WP_138288890.1">
    <property type="nucleotide sequence ID" value="NZ_CP058350.1"/>
</dbReference>
<evidence type="ECO:0000313" key="3">
    <source>
        <dbReference type="Proteomes" id="UP000308530"/>
    </source>
</evidence>
<accession>A0ABX6QIU2</accession>
<evidence type="ECO:0000313" key="2">
    <source>
        <dbReference type="EMBL" id="QLF68212.1"/>
    </source>
</evidence>
<keyword evidence="2" id="KW-0328">Glycosyltransferase</keyword>
<feature type="transmembrane region" description="Helical" evidence="1">
    <location>
        <begin position="137"/>
        <end position="157"/>
    </location>
</feature>
<dbReference type="GO" id="GO:0016757">
    <property type="term" value="F:glycosyltransferase activity"/>
    <property type="evidence" value="ECO:0007669"/>
    <property type="project" value="UniProtKB-KW"/>
</dbReference>
<evidence type="ECO:0000256" key="1">
    <source>
        <dbReference type="SAM" id="Phobius"/>
    </source>
</evidence>
<feature type="transmembrane region" description="Helical" evidence="1">
    <location>
        <begin position="370"/>
        <end position="392"/>
    </location>
</feature>
<keyword evidence="3" id="KW-1185">Reference proteome</keyword>
<name>A0ABX6QIU2_9HYPH</name>
<sequence>MRRTGVSTLAAHGPISLRRADTDEHEPFSIMRRHLAAVTIVASLTFNLGLCFVNTRAFATTDSIVMMAEMLIIGGAFLAALSKRVDFFLLLVAYVSYMVLLFAMRGEIDLKGLRDVLIPIAFYFMGINVKSPKLGDALVVVAVILMLGFGLFEYLLLETYLDNFNVLGYFIARGSVDPALTYGQTRGLFISGMRPEPRTLLPFLGQHRVSSVMLEPVSAGNIGAICFGWALFRNSMRWRYAVMAAALAIVIMADSRFGFLTCILMVFILPVYRFIPRTAWLVLPFLFLAVIAGFGLATGTDGGANDIVGRLKVTAALLTQLDFAVVLGIQTTAQFTADSGLAYTLTKFGLFGFIALWAVLAFAPVADKRAWAFHSMVMIYLLMLMLISNSFYSIKTGALLWFLLGTSNATQWATYKLDDERKQMEIARRNLRTARARDRMMPLRKRRSAPPQAR</sequence>
<feature type="transmembrane region" description="Helical" evidence="1">
    <location>
        <begin position="64"/>
        <end position="81"/>
    </location>
</feature>
<feature type="transmembrane region" description="Helical" evidence="1">
    <location>
        <begin position="244"/>
        <end position="272"/>
    </location>
</feature>
<proteinExistence type="predicted"/>
<protein>
    <submittedName>
        <fullName evidence="2">UDP-phosphate alpha N-acetylglucosaminyltransferase</fullName>
    </submittedName>
</protein>
<dbReference type="EMBL" id="CP058350">
    <property type="protein sequence ID" value="QLF68212.1"/>
    <property type="molecule type" value="Genomic_DNA"/>
</dbReference>
<feature type="transmembrane region" description="Helical" evidence="1">
    <location>
        <begin position="35"/>
        <end position="52"/>
    </location>
</feature>
<keyword evidence="1" id="KW-0812">Transmembrane</keyword>
<feature type="transmembrane region" description="Helical" evidence="1">
    <location>
        <begin position="87"/>
        <end position="104"/>
    </location>
</feature>
<reference evidence="2 3" key="1">
    <citation type="submission" date="2020-06" db="EMBL/GenBank/DDBJ databases">
        <title>Genome sequence of Rhizobium sp strain ADMK78.</title>
        <authorList>
            <person name="Rahi P."/>
        </authorList>
    </citation>
    <scope>NUCLEOTIDE SEQUENCE [LARGE SCALE GENOMIC DNA]</scope>
    <source>
        <strain evidence="2 3">ADMK78</strain>
    </source>
</reference>
<keyword evidence="1" id="KW-0472">Membrane</keyword>
<keyword evidence="1" id="KW-1133">Transmembrane helix</keyword>